<evidence type="ECO:0000313" key="8">
    <source>
        <dbReference type="Proteomes" id="UP000631300"/>
    </source>
</evidence>
<feature type="transmembrane region" description="Helical" evidence="5">
    <location>
        <begin position="323"/>
        <end position="345"/>
    </location>
</feature>
<dbReference type="PANTHER" id="PTHR23501">
    <property type="entry name" value="MAJOR FACILITATOR SUPERFAMILY"/>
    <property type="match status" value="1"/>
</dbReference>
<feature type="transmembrane region" description="Helical" evidence="5">
    <location>
        <begin position="351"/>
        <end position="380"/>
    </location>
</feature>
<dbReference type="EMBL" id="BMXP01000014">
    <property type="protein sequence ID" value="GGW96910.1"/>
    <property type="molecule type" value="Genomic_DNA"/>
</dbReference>
<feature type="transmembrane region" description="Helical" evidence="5">
    <location>
        <begin position="263"/>
        <end position="286"/>
    </location>
</feature>
<feature type="transmembrane region" description="Helical" evidence="5">
    <location>
        <begin position="401"/>
        <end position="421"/>
    </location>
</feature>
<protein>
    <submittedName>
        <fullName evidence="7">MFS transporter</fullName>
    </submittedName>
</protein>
<feature type="transmembrane region" description="Helical" evidence="5">
    <location>
        <begin position="75"/>
        <end position="97"/>
    </location>
</feature>
<evidence type="ECO:0000259" key="6">
    <source>
        <dbReference type="PROSITE" id="PS50850"/>
    </source>
</evidence>
<dbReference type="RefSeq" id="WP_229805229.1">
    <property type="nucleotide sequence ID" value="NZ_BMXP01000014.1"/>
</dbReference>
<reference evidence="7" key="2">
    <citation type="submission" date="2020-09" db="EMBL/GenBank/DDBJ databases">
        <authorList>
            <person name="Sun Q."/>
            <person name="Kim S."/>
        </authorList>
    </citation>
    <scope>NUCLEOTIDE SEQUENCE</scope>
    <source>
        <strain evidence="7">KCTC 22164</strain>
    </source>
</reference>
<feature type="transmembrane region" description="Helical" evidence="5">
    <location>
        <begin position="195"/>
        <end position="216"/>
    </location>
</feature>
<dbReference type="GO" id="GO:0022857">
    <property type="term" value="F:transmembrane transporter activity"/>
    <property type="evidence" value="ECO:0007669"/>
    <property type="project" value="InterPro"/>
</dbReference>
<comment type="caution">
    <text evidence="7">The sequence shown here is derived from an EMBL/GenBank/DDBJ whole genome shotgun (WGS) entry which is preliminary data.</text>
</comment>
<name>A0A918JRT0_9ALTE</name>
<dbReference type="Pfam" id="PF07690">
    <property type="entry name" value="MFS_1"/>
    <property type="match status" value="1"/>
</dbReference>
<comment type="subcellular location">
    <subcellularLocation>
        <location evidence="1">Membrane</location>
        <topology evidence="1">Multi-pass membrane protein</topology>
    </subcellularLocation>
</comment>
<organism evidence="7 8">
    <name type="scientific">Alteromonas halophila</name>
    <dbReference type="NCBI Taxonomy" id="516698"/>
    <lineage>
        <taxon>Bacteria</taxon>
        <taxon>Pseudomonadati</taxon>
        <taxon>Pseudomonadota</taxon>
        <taxon>Gammaproteobacteria</taxon>
        <taxon>Alteromonadales</taxon>
        <taxon>Alteromonadaceae</taxon>
        <taxon>Alteromonas/Salinimonas group</taxon>
        <taxon>Alteromonas</taxon>
    </lineage>
</organism>
<proteinExistence type="predicted"/>
<dbReference type="Gene3D" id="1.20.1720.10">
    <property type="entry name" value="Multidrug resistance protein D"/>
    <property type="match status" value="1"/>
</dbReference>
<dbReference type="InterPro" id="IPR020846">
    <property type="entry name" value="MFS_dom"/>
</dbReference>
<evidence type="ECO:0000256" key="2">
    <source>
        <dbReference type="ARBA" id="ARBA00022692"/>
    </source>
</evidence>
<evidence type="ECO:0000256" key="3">
    <source>
        <dbReference type="ARBA" id="ARBA00022989"/>
    </source>
</evidence>
<reference evidence="7" key="1">
    <citation type="journal article" date="2014" name="Int. J. Syst. Evol. Microbiol.">
        <title>Complete genome sequence of Corynebacterium casei LMG S-19264T (=DSM 44701T), isolated from a smear-ripened cheese.</title>
        <authorList>
            <consortium name="US DOE Joint Genome Institute (JGI-PGF)"/>
            <person name="Walter F."/>
            <person name="Albersmeier A."/>
            <person name="Kalinowski J."/>
            <person name="Ruckert C."/>
        </authorList>
    </citation>
    <scope>NUCLEOTIDE SEQUENCE</scope>
    <source>
        <strain evidence="7">KCTC 22164</strain>
    </source>
</reference>
<dbReference type="PANTHER" id="PTHR23501:SF1">
    <property type="entry name" value="TRANSPORT PROTEIN HSRA-RELATED"/>
    <property type="match status" value="1"/>
</dbReference>
<feature type="transmembrane region" description="Helical" evidence="5">
    <location>
        <begin position="427"/>
        <end position="451"/>
    </location>
</feature>
<feature type="transmembrane region" description="Helical" evidence="5">
    <location>
        <begin position="45"/>
        <end position="63"/>
    </location>
</feature>
<keyword evidence="2 5" id="KW-0812">Transmembrane</keyword>
<dbReference type="PRINTS" id="PR01036">
    <property type="entry name" value="TCRTETB"/>
</dbReference>
<dbReference type="Gene3D" id="1.20.1250.20">
    <property type="entry name" value="MFS general substrate transporter like domains"/>
    <property type="match status" value="1"/>
</dbReference>
<dbReference type="Proteomes" id="UP000631300">
    <property type="component" value="Unassembled WGS sequence"/>
</dbReference>
<feature type="transmembrane region" description="Helical" evidence="5">
    <location>
        <begin position="163"/>
        <end position="183"/>
    </location>
</feature>
<evidence type="ECO:0000313" key="7">
    <source>
        <dbReference type="EMBL" id="GGW96910.1"/>
    </source>
</evidence>
<gene>
    <name evidence="7" type="ORF">GCM10007391_33750</name>
</gene>
<feature type="transmembrane region" description="Helical" evidence="5">
    <location>
        <begin position="103"/>
        <end position="121"/>
    </location>
</feature>
<evidence type="ECO:0000256" key="4">
    <source>
        <dbReference type="ARBA" id="ARBA00023136"/>
    </source>
</evidence>
<keyword evidence="4 5" id="KW-0472">Membrane</keyword>
<dbReference type="SUPFAM" id="SSF103473">
    <property type="entry name" value="MFS general substrate transporter"/>
    <property type="match status" value="1"/>
</dbReference>
<dbReference type="PROSITE" id="PS50850">
    <property type="entry name" value="MFS"/>
    <property type="match status" value="1"/>
</dbReference>
<feature type="transmembrane region" description="Helical" evidence="5">
    <location>
        <begin position="133"/>
        <end position="157"/>
    </location>
</feature>
<dbReference type="InterPro" id="IPR036259">
    <property type="entry name" value="MFS_trans_sf"/>
</dbReference>
<evidence type="ECO:0000256" key="5">
    <source>
        <dbReference type="SAM" id="Phobius"/>
    </source>
</evidence>
<keyword evidence="3 5" id="KW-1133">Transmembrane helix</keyword>
<feature type="domain" description="Major facilitator superfamily (MFS) profile" evidence="6">
    <location>
        <begin position="9"/>
        <end position="455"/>
    </location>
</feature>
<feature type="transmembrane region" description="Helical" evidence="5">
    <location>
        <begin position="222"/>
        <end position="243"/>
    </location>
</feature>
<dbReference type="GO" id="GO:0005886">
    <property type="term" value="C:plasma membrane"/>
    <property type="evidence" value="ECO:0007669"/>
    <property type="project" value="TreeGrafter"/>
</dbReference>
<keyword evidence="8" id="KW-1185">Reference proteome</keyword>
<sequence>MTLSRQTATALLVAAALFMEILDATVITTAIPVIAKDFGVPATHLSVGVSAYLVAVTLFIPLSGYIADKYGAKRIFMLAICTFVMASVLCGISDSLAEFTLARILQGIGGAMMVPVGRLVVLRDAPKAQLVHLVAIITWPALSAPLLGPVLGGWIATHWGWPWIFYINVPLGLIALLFTSRLLTNRPGSVGRFDTLGFVLSGGGFALFMTGLELLASHTSSSVIAALCCLTGLSLLAAAIFHLHRAPSPLLSFDALAYRTFRITLFGGSVVRIALASAPFLIPLMLQLGLGYSPIEAGTLLLWLFAGNLAVKPATTWLMNATGFKRLLIANAILIALGYLVLGLLTPQTPYVVIAVLLFVCGMNRSIHLTALNTLAFADVPQNNMRDANTLGAMLAQMNRGLGITIGALAVTLSGILIGSTGDPAQLHFQIAMAVMALFALLSTVDCLLLPSNAGNAVLKKARSGSQMS</sequence>
<feature type="transmembrane region" description="Helical" evidence="5">
    <location>
        <begin position="292"/>
        <end position="311"/>
    </location>
</feature>
<evidence type="ECO:0000256" key="1">
    <source>
        <dbReference type="ARBA" id="ARBA00004141"/>
    </source>
</evidence>
<dbReference type="AlphaFoldDB" id="A0A918JRT0"/>
<dbReference type="InterPro" id="IPR011701">
    <property type="entry name" value="MFS"/>
</dbReference>
<accession>A0A918JRT0</accession>